<dbReference type="InterPro" id="IPR020922">
    <property type="entry name" value="dITP/XTP_pyrophosphatase"/>
</dbReference>
<comment type="catalytic activity">
    <reaction evidence="8 10">
        <text>dITP + H2O = dIMP + diphosphate + H(+)</text>
        <dbReference type="Rhea" id="RHEA:28342"/>
        <dbReference type="ChEBI" id="CHEBI:15377"/>
        <dbReference type="ChEBI" id="CHEBI:15378"/>
        <dbReference type="ChEBI" id="CHEBI:33019"/>
        <dbReference type="ChEBI" id="CHEBI:61194"/>
        <dbReference type="ChEBI" id="CHEBI:61382"/>
        <dbReference type="EC" id="3.6.1.66"/>
    </reaction>
</comment>
<dbReference type="InterPro" id="IPR002637">
    <property type="entry name" value="RdgB/HAM1"/>
</dbReference>
<dbReference type="PATRIC" id="fig|36861.3.peg.1915"/>
<comment type="function">
    <text evidence="10">Pyrophosphatase that catalyzes the hydrolysis of nucleoside triphosphates to their monophosphate derivatives, with a high preference for the non-canonical purine nucleotides XTP (xanthosine triphosphate), dITP (deoxyinosine triphosphate) and ITP. Seems to function as a house-cleaning enzyme that removes non-canonical purine nucleotides from the nucleotide pool, thus preventing their incorporation into DNA/RNA and avoiding chromosomal lesions.</text>
</comment>
<dbReference type="HAMAP" id="MF_01405">
    <property type="entry name" value="Non_canon_purine_NTPase"/>
    <property type="match status" value="1"/>
</dbReference>
<dbReference type="PANTHER" id="PTHR11067:SF9">
    <property type="entry name" value="INOSINE TRIPHOSPHATE PYROPHOSPHATASE"/>
    <property type="match status" value="1"/>
</dbReference>
<feature type="binding site" evidence="10">
    <location>
        <position position="69"/>
    </location>
    <ligand>
        <name>Mg(2+)</name>
        <dbReference type="ChEBI" id="CHEBI:18420"/>
    </ligand>
</feature>
<dbReference type="RefSeq" id="WP_059751030.1">
    <property type="nucleotide sequence ID" value="NZ_LDUG01000003.1"/>
</dbReference>
<evidence type="ECO:0000256" key="11">
    <source>
        <dbReference type="RuleBase" id="RU003781"/>
    </source>
</evidence>
<evidence type="ECO:0000256" key="6">
    <source>
        <dbReference type="ARBA" id="ARBA00022842"/>
    </source>
</evidence>
<dbReference type="GO" id="GO:0036222">
    <property type="term" value="F:XTP diphosphatase activity"/>
    <property type="evidence" value="ECO:0007669"/>
    <property type="project" value="UniProtKB-UniRule"/>
</dbReference>
<dbReference type="Gene3D" id="3.90.950.10">
    <property type="match status" value="1"/>
</dbReference>
<accession>A0A106BVV3</accession>
<sequence length="196" mass="21281">MKKLIIASGNPGKLREIARILEPLAIVAAPQSDFGVPECAEPHVTFVENCLAKARHASAHTGLPALADDSGICVEVLNGAPGVYSARYAGEPKSDARNNEKLIAALAGQPNRRAHYYCVMVLVRYADDPEPLIAEGRWYGEIIDTPRGENGFGYDPYFLLPEFGKTGAELGEDEKNAISHRGRALRELADKLKRLG</sequence>
<evidence type="ECO:0000256" key="4">
    <source>
        <dbReference type="ARBA" id="ARBA00022741"/>
    </source>
</evidence>
<evidence type="ECO:0000256" key="2">
    <source>
        <dbReference type="ARBA" id="ARBA00011738"/>
    </source>
</evidence>
<evidence type="ECO:0000256" key="10">
    <source>
        <dbReference type="HAMAP-Rule" id="MF_01405"/>
    </source>
</evidence>
<dbReference type="Proteomes" id="UP000064243">
    <property type="component" value="Unassembled WGS sequence"/>
</dbReference>
<dbReference type="GO" id="GO:0036220">
    <property type="term" value="F:ITP diphosphatase activity"/>
    <property type="evidence" value="ECO:0007669"/>
    <property type="project" value="UniProtKB-UniRule"/>
</dbReference>
<feature type="binding site" evidence="10">
    <location>
        <begin position="8"/>
        <end position="13"/>
    </location>
    <ligand>
        <name>substrate</name>
    </ligand>
</feature>
<dbReference type="AlphaFoldDB" id="A0A106BVV3"/>
<comment type="caution">
    <text evidence="12">The sequence shown here is derived from an EMBL/GenBank/DDBJ whole genome shotgun (WGS) entry which is preliminary data.</text>
</comment>
<dbReference type="GO" id="GO:0009117">
    <property type="term" value="P:nucleotide metabolic process"/>
    <property type="evidence" value="ECO:0007669"/>
    <property type="project" value="UniProtKB-KW"/>
</dbReference>
<dbReference type="GO" id="GO:0005829">
    <property type="term" value="C:cytosol"/>
    <property type="evidence" value="ECO:0007669"/>
    <property type="project" value="TreeGrafter"/>
</dbReference>
<keyword evidence="4 10" id="KW-0547">Nucleotide-binding</keyword>
<comment type="cofactor">
    <cofactor evidence="10">
        <name>Mg(2+)</name>
        <dbReference type="ChEBI" id="CHEBI:18420"/>
    </cofactor>
    <text evidence="10">Binds 1 Mg(2+) ion per subunit.</text>
</comment>
<dbReference type="STRING" id="1123392.GCA_000376425_01714"/>
<dbReference type="InterPro" id="IPR029001">
    <property type="entry name" value="ITPase-like_fam"/>
</dbReference>
<comment type="caution">
    <text evidence="10">Lacks conserved residue(s) required for the propagation of feature annotation.</text>
</comment>
<feature type="binding site" evidence="10">
    <location>
        <position position="175"/>
    </location>
    <ligand>
        <name>substrate</name>
    </ligand>
</feature>
<feature type="binding site" evidence="10">
    <location>
        <begin position="152"/>
        <end position="155"/>
    </location>
    <ligand>
        <name>substrate</name>
    </ligand>
</feature>
<comment type="similarity">
    <text evidence="1 10 11">Belongs to the HAM1 NTPase family.</text>
</comment>
<dbReference type="EMBL" id="LDUG01000003">
    <property type="protein sequence ID" value="KVW99533.1"/>
    <property type="molecule type" value="Genomic_DNA"/>
</dbReference>
<evidence type="ECO:0000256" key="7">
    <source>
        <dbReference type="ARBA" id="ARBA00023080"/>
    </source>
</evidence>
<comment type="catalytic activity">
    <reaction evidence="10">
        <text>ITP + H2O = IMP + diphosphate + H(+)</text>
        <dbReference type="Rhea" id="RHEA:29399"/>
        <dbReference type="ChEBI" id="CHEBI:15377"/>
        <dbReference type="ChEBI" id="CHEBI:15378"/>
        <dbReference type="ChEBI" id="CHEBI:33019"/>
        <dbReference type="ChEBI" id="CHEBI:58053"/>
        <dbReference type="ChEBI" id="CHEBI:61402"/>
        <dbReference type="EC" id="3.6.1.66"/>
    </reaction>
</comment>
<dbReference type="CDD" id="cd00515">
    <property type="entry name" value="HAM1"/>
    <property type="match status" value="1"/>
</dbReference>
<protein>
    <recommendedName>
        <fullName evidence="10">dITP/XTP pyrophosphatase</fullName>
        <ecNumber evidence="10">3.6.1.66</ecNumber>
    </recommendedName>
    <alternativeName>
        <fullName evidence="10">Non-canonical purine NTP pyrophosphatase</fullName>
    </alternativeName>
    <alternativeName>
        <fullName evidence="10">Non-standard purine NTP pyrophosphatase</fullName>
    </alternativeName>
    <alternativeName>
        <fullName evidence="10">Nucleoside-triphosphate diphosphatase</fullName>
    </alternativeName>
    <alternativeName>
        <fullName evidence="10">Nucleoside-triphosphate pyrophosphatase</fullName>
        <shortName evidence="10">NTPase</shortName>
    </alternativeName>
</protein>
<evidence type="ECO:0000256" key="9">
    <source>
        <dbReference type="ARBA" id="ARBA00052017"/>
    </source>
</evidence>
<dbReference type="OrthoDB" id="9807456at2"/>
<evidence type="ECO:0000256" key="8">
    <source>
        <dbReference type="ARBA" id="ARBA00051875"/>
    </source>
</evidence>
<keyword evidence="5 10" id="KW-0378">Hydrolase</keyword>
<proteinExistence type="inferred from homology"/>
<dbReference type="NCBIfam" id="TIGR00042">
    <property type="entry name" value="RdgB/HAM1 family non-canonical purine NTP pyrophosphatase"/>
    <property type="match status" value="1"/>
</dbReference>
<dbReference type="GO" id="GO:0046872">
    <property type="term" value="F:metal ion binding"/>
    <property type="evidence" value="ECO:0007669"/>
    <property type="project" value="UniProtKB-KW"/>
</dbReference>
<organism evidence="12 13">
    <name type="scientific">Thiobacillus denitrificans</name>
    <dbReference type="NCBI Taxonomy" id="36861"/>
    <lineage>
        <taxon>Bacteria</taxon>
        <taxon>Pseudomonadati</taxon>
        <taxon>Pseudomonadota</taxon>
        <taxon>Betaproteobacteria</taxon>
        <taxon>Nitrosomonadales</taxon>
        <taxon>Thiobacillaceae</taxon>
        <taxon>Thiobacillus</taxon>
    </lineage>
</organism>
<evidence type="ECO:0000256" key="3">
    <source>
        <dbReference type="ARBA" id="ARBA00022723"/>
    </source>
</evidence>
<keyword evidence="7 10" id="KW-0546">Nucleotide metabolism</keyword>
<feature type="binding site" evidence="10">
    <location>
        <begin position="180"/>
        <end position="181"/>
    </location>
    <ligand>
        <name>substrate</name>
    </ligand>
</feature>
<gene>
    <name evidence="12" type="ORF">ABW22_00940</name>
</gene>
<comment type="catalytic activity">
    <reaction evidence="9 10">
        <text>XTP + H2O = XMP + diphosphate + H(+)</text>
        <dbReference type="Rhea" id="RHEA:28610"/>
        <dbReference type="ChEBI" id="CHEBI:15377"/>
        <dbReference type="ChEBI" id="CHEBI:15378"/>
        <dbReference type="ChEBI" id="CHEBI:33019"/>
        <dbReference type="ChEBI" id="CHEBI:57464"/>
        <dbReference type="ChEBI" id="CHEBI:61314"/>
        <dbReference type="EC" id="3.6.1.66"/>
    </reaction>
</comment>
<dbReference type="GO" id="GO:0017111">
    <property type="term" value="F:ribonucleoside triphosphate phosphatase activity"/>
    <property type="evidence" value="ECO:0007669"/>
    <property type="project" value="InterPro"/>
</dbReference>
<dbReference type="FunFam" id="3.90.950.10:FF:000001">
    <property type="entry name" value="dITP/XTP pyrophosphatase"/>
    <property type="match status" value="1"/>
</dbReference>
<dbReference type="PANTHER" id="PTHR11067">
    <property type="entry name" value="INOSINE TRIPHOSPHATE PYROPHOSPHATASE/HAM1 PROTEIN"/>
    <property type="match status" value="1"/>
</dbReference>
<feature type="active site" description="Proton acceptor" evidence="10">
    <location>
        <position position="69"/>
    </location>
</feature>
<feature type="binding site" evidence="10">
    <location>
        <position position="70"/>
    </location>
    <ligand>
        <name>substrate</name>
    </ligand>
</feature>
<dbReference type="Pfam" id="PF01725">
    <property type="entry name" value="Ham1p_like"/>
    <property type="match status" value="1"/>
</dbReference>
<dbReference type="GO" id="GO:0000166">
    <property type="term" value="F:nucleotide binding"/>
    <property type="evidence" value="ECO:0007669"/>
    <property type="project" value="UniProtKB-KW"/>
</dbReference>
<evidence type="ECO:0000313" key="12">
    <source>
        <dbReference type="EMBL" id="KVW99533.1"/>
    </source>
</evidence>
<evidence type="ECO:0000256" key="1">
    <source>
        <dbReference type="ARBA" id="ARBA00008023"/>
    </source>
</evidence>
<evidence type="ECO:0000313" key="13">
    <source>
        <dbReference type="Proteomes" id="UP000064243"/>
    </source>
</evidence>
<keyword evidence="6 10" id="KW-0460">Magnesium</keyword>
<keyword evidence="3 10" id="KW-0479">Metal-binding</keyword>
<dbReference type="EC" id="3.6.1.66" evidence="10"/>
<comment type="subunit">
    <text evidence="2 10">Homodimer.</text>
</comment>
<reference evidence="12 13" key="1">
    <citation type="journal article" date="2015" name="Appl. Environ. Microbiol.">
        <title>Aerobic and Anaerobic Thiosulfate Oxidation by a Cold-Adapted, Subglacial Chemoautotroph.</title>
        <authorList>
            <person name="Harrold Z.R."/>
            <person name="Skidmore M.L."/>
            <person name="Hamilton T.L."/>
            <person name="Desch L."/>
            <person name="Amada K."/>
            <person name="van Gelder W."/>
            <person name="Glover K."/>
            <person name="Roden E.E."/>
            <person name="Boyd E.S."/>
        </authorList>
    </citation>
    <scope>NUCLEOTIDE SEQUENCE [LARGE SCALE GENOMIC DNA]</scope>
    <source>
        <strain evidence="12 13">RG</strain>
    </source>
</reference>
<dbReference type="eggNOG" id="COG0127">
    <property type="taxonomic scope" value="Bacteria"/>
</dbReference>
<name>A0A106BVV3_THIDE</name>
<dbReference type="SUPFAM" id="SSF52972">
    <property type="entry name" value="ITPase-like"/>
    <property type="match status" value="1"/>
</dbReference>
<keyword evidence="13" id="KW-1185">Reference proteome</keyword>
<dbReference type="GO" id="GO:0009146">
    <property type="term" value="P:purine nucleoside triphosphate catabolic process"/>
    <property type="evidence" value="ECO:0007669"/>
    <property type="project" value="UniProtKB-UniRule"/>
</dbReference>
<evidence type="ECO:0000256" key="5">
    <source>
        <dbReference type="ARBA" id="ARBA00022801"/>
    </source>
</evidence>
<dbReference type="GO" id="GO:0035870">
    <property type="term" value="F:dITP diphosphatase activity"/>
    <property type="evidence" value="ECO:0007669"/>
    <property type="project" value="UniProtKB-UniRule"/>
</dbReference>